<organism evidence="8 9">
    <name type="scientific">Geomonas limicola</name>
    <dbReference type="NCBI Taxonomy" id="2740186"/>
    <lineage>
        <taxon>Bacteria</taxon>
        <taxon>Pseudomonadati</taxon>
        <taxon>Thermodesulfobacteriota</taxon>
        <taxon>Desulfuromonadia</taxon>
        <taxon>Geobacterales</taxon>
        <taxon>Geobacteraceae</taxon>
        <taxon>Geomonas</taxon>
    </lineage>
</organism>
<reference evidence="9" key="1">
    <citation type="submission" date="2020-06" db="EMBL/GenBank/DDBJ databases">
        <title>Draft genomic sequecing of Geomonas sp. Red745.</title>
        <authorList>
            <person name="Itoh H."/>
            <person name="Xu Z.X."/>
            <person name="Ushijima N."/>
            <person name="Masuda Y."/>
            <person name="Shiratori Y."/>
            <person name="Senoo K."/>
        </authorList>
    </citation>
    <scope>NUCLEOTIDE SEQUENCE [LARGE SCALE GENOMIC DNA]</scope>
    <source>
        <strain evidence="9">Red745</strain>
    </source>
</reference>
<dbReference type="RefSeq" id="WP_246329710.1">
    <property type="nucleotide sequence ID" value="NZ_BLXZ01000002.1"/>
</dbReference>
<feature type="domain" description="HAMP" evidence="7">
    <location>
        <begin position="220"/>
        <end position="272"/>
    </location>
</feature>
<evidence type="ECO:0000256" key="5">
    <source>
        <dbReference type="SAM" id="Phobius"/>
    </source>
</evidence>
<feature type="domain" description="Methyl-accepting transducer" evidence="6">
    <location>
        <begin position="277"/>
        <end position="513"/>
    </location>
</feature>
<dbReference type="Pfam" id="PF00015">
    <property type="entry name" value="MCPsignal"/>
    <property type="match status" value="1"/>
</dbReference>
<keyword evidence="5" id="KW-1133">Transmembrane helix</keyword>
<evidence type="ECO:0000256" key="1">
    <source>
        <dbReference type="ARBA" id="ARBA00004370"/>
    </source>
</evidence>
<keyword evidence="9" id="KW-1185">Reference proteome</keyword>
<dbReference type="Gene3D" id="1.10.287.950">
    <property type="entry name" value="Methyl-accepting chemotaxis protein"/>
    <property type="match status" value="1"/>
</dbReference>
<dbReference type="PRINTS" id="PR00260">
    <property type="entry name" value="CHEMTRNSDUCR"/>
</dbReference>
<comment type="subcellular location">
    <subcellularLocation>
        <location evidence="1">Membrane</location>
    </subcellularLocation>
</comment>
<dbReference type="InterPro" id="IPR003660">
    <property type="entry name" value="HAMP_dom"/>
</dbReference>
<comment type="caution">
    <text evidence="8">The sequence shown here is derived from an EMBL/GenBank/DDBJ whole genome shotgun (WGS) entry which is preliminary data.</text>
</comment>
<evidence type="ECO:0000313" key="9">
    <source>
        <dbReference type="Proteomes" id="UP000587586"/>
    </source>
</evidence>
<accession>A0A6V8N496</accession>
<dbReference type="GO" id="GO:0004888">
    <property type="term" value="F:transmembrane signaling receptor activity"/>
    <property type="evidence" value="ECO:0007669"/>
    <property type="project" value="InterPro"/>
</dbReference>
<dbReference type="SMART" id="SM00283">
    <property type="entry name" value="MA"/>
    <property type="match status" value="1"/>
</dbReference>
<gene>
    <name evidence="8" type="primary">mcp40H-26_2</name>
    <name evidence="8" type="ORF">GMLC_09470</name>
</gene>
<evidence type="ECO:0000256" key="2">
    <source>
        <dbReference type="ARBA" id="ARBA00023224"/>
    </source>
</evidence>
<keyword evidence="5" id="KW-0472">Membrane</keyword>
<dbReference type="Proteomes" id="UP000587586">
    <property type="component" value="Unassembled WGS sequence"/>
</dbReference>
<dbReference type="PROSITE" id="PS50111">
    <property type="entry name" value="CHEMOTAXIS_TRANSDUC_2"/>
    <property type="match status" value="1"/>
</dbReference>
<feature type="transmembrane region" description="Helical" evidence="5">
    <location>
        <begin position="196"/>
        <end position="219"/>
    </location>
</feature>
<keyword evidence="5" id="KW-0812">Transmembrane</keyword>
<evidence type="ECO:0000259" key="7">
    <source>
        <dbReference type="PROSITE" id="PS50885"/>
    </source>
</evidence>
<sequence>MLSKIKISTRLTIGFSVVLLFIVTICSANYYGFTRLRFYIQDLAYNHGTLAENGQVARASINMMRRYEKDLYLNIGDAAKVESYKKKWEESLEQLRRVNEGSLKLLSASSDPAARSHLEMLKTVSGQIDGYAAGFGKVYQEIQAGRITTPQDANRAIGEYKEATHKSETLVTEFSAKMNHEMEGMVRDSVTGSNNVLFYDMLLAVFALGLTYLMAFTIVRSITNPLRRLVATVNSFASGDLTAEVEVTTSDELGQLMTALKATMVKLRGIMSEVTNTALQVAASSNQLQSTAVQIATGAEEVASQTGTVATAGEEMFATSSDIANSCQTAAERAGRAKESAQAGAEVVQETIYGMQAISEQVKSAARTVEELGTRSDQIGNIVGTIEDIADQTNLLALNAAIEAARAGEQGRGFAVVADEVRALAERTTKATREIGEMIKAIQLETRGAVAAMAQGVAQVEQGTLSSSRSGEALVNMLDQIADVTQQIHQIATAAEEQSATTSEISTNMSQITDVVAATAQGAAETAAASSTLAQEAQHLQQLVAQFRV</sequence>
<dbReference type="InterPro" id="IPR004090">
    <property type="entry name" value="Chemotax_Me-accpt_rcpt"/>
</dbReference>
<dbReference type="FunFam" id="1.10.287.950:FF:000001">
    <property type="entry name" value="Methyl-accepting chemotaxis sensory transducer"/>
    <property type="match status" value="1"/>
</dbReference>
<name>A0A6V8N496_9BACT</name>
<dbReference type="EMBL" id="BLXZ01000002">
    <property type="protein sequence ID" value="GFO67368.1"/>
    <property type="molecule type" value="Genomic_DNA"/>
</dbReference>
<dbReference type="InterPro" id="IPR004089">
    <property type="entry name" value="MCPsignal_dom"/>
</dbReference>
<evidence type="ECO:0000259" key="6">
    <source>
        <dbReference type="PROSITE" id="PS50111"/>
    </source>
</evidence>
<dbReference type="SUPFAM" id="SSF58104">
    <property type="entry name" value="Methyl-accepting chemotaxis protein (MCP) signaling domain"/>
    <property type="match status" value="1"/>
</dbReference>
<dbReference type="GO" id="GO:0016020">
    <property type="term" value="C:membrane"/>
    <property type="evidence" value="ECO:0007669"/>
    <property type="project" value="UniProtKB-SubCell"/>
</dbReference>
<dbReference type="PANTHER" id="PTHR32089:SF112">
    <property type="entry name" value="LYSOZYME-LIKE PROTEIN-RELATED"/>
    <property type="match status" value="1"/>
</dbReference>
<dbReference type="PANTHER" id="PTHR32089">
    <property type="entry name" value="METHYL-ACCEPTING CHEMOTAXIS PROTEIN MCPB"/>
    <property type="match status" value="1"/>
</dbReference>
<dbReference type="SMART" id="SM00304">
    <property type="entry name" value="HAMP"/>
    <property type="match status" value="1"/>
</dbReference>
<dbReference type="GO" id="GO:0006935">
    <property type="term" value="P:chemotaxis"/>
    <property type="evidence" value="ECO:0007669"/>
    <property type="project" value="InterPro"/>
</dbReference>
<evidence type="ECO:0000256" key="3">
    <source>
        <dbReference type="ARBA" id="ARBA00029447"/>
    </source>
</evidence>
<dbReference type="CDD" id="cd06225">
    <property type="entry name" value="HAMP"/>
    <property type="match status" value="1"/>
</dbReference>
<evidence type="ECO:0000256" key="4">
    <source>
        <dbReference type="PROSITE-ProRule" id="PRU00284"/>
    </source>
</evidence>
<keyword evidence="2 4" id="KW-0807">Transducer</keyword>
<dbReference type="PROSITE" id="PS50885">
    <property type="entry name" value="HAMP"/>
    <property type="match status" value="1"/>
</dbReference>
<comment type="similarity">
    <text evidence="3">Belongs to the methyl-accepting chemotaxis (MCP) protein family.</text>
</comment>
<dbReference type="AlphaFoldDB" id="A0A6V8N496"/>
<dbReference type="Pfam" id="PF00672">
    <property type="entry name" value="HAMP"/>
    <property type="match status" value="1"/>
</dbReference>
<evidence type="ECO:0000313" key="8">
    <source>
        <dbReference type="EMBL" id="GFO67368.1"/>
    </source>
</evidence>
<dbReference type="CDD" id="cd11386">
    <property type="entry name" value="MCP_signal"/>
    <property type="match status" value="1"/>
</dbReference>
<protein>
    <submittedName>
        <fullName evidence="8">Methyl-accepting chemotaxis protein</fullName>
    </submittedName>
</protein>
<dbReference type="GO" id="GO:0007165">
    <property type="term" value="P:signal transduction"/>
    <property type="evidence" value="ECO:0007669"/>
    <property type="project" value="UniProtKB-KW"/>
</dbReference>
<proteinExistence type="inferred from homology"/>